<feature type="compositionally biased region" description="Low complexity" evidence="1">
    <location>
        <begin position="715"/>
        <end position="726"/>
    </location>
</feature>
<feature type="region of interest" description="Disordered" evidence="1">
    <location>
        <begin position="1711"/>
        <end position="1763"/>
    </location>
</feature>
<dbReference type="Proteomes" id="UP000244811">
    <property type="component" value="Chromosome 2"/>
</dbReference>
<evidence type="ECO:0000313" key="2">
    <source>
        <dbReference type="EMBL" id="UKK01914.2"/>
    </source>
</evidence>
<feature type="compositionally biased region" description="Low complexity" evidence="1">
    <location>
        <begin position="1108"/>
        <end position="1128"/>
    </location>
</feature>
<proteinExistence type="predicted"/>
<feature type="compositionally biased region" description="Low complexity" evidence="1">
    <location>
        <begin position="1738"/>
        <end position="1763"/>
    </location>
</feature>
<sequence>MEGSMSGLKIASFIVRNDLDDLCPEYRLKRHINKSFKRVKLDKLNLEKELSKFKELEKEVEYVLYKPFQNDKNLALLYLLESPNCTELLELLNIDDTQTKTRAICMLLFILEKRVYSTNMIFSPFKEGGNELNLVKNILNLFSKAVDSIFVNDDVIINYTLRLIFECVKRLNFEYLSRFLSNFNLFKYLNKCHVTTHSDINFTIYKVFSSYFESLEDESRGSSRNMFNLDGMEISLRRTFSSINSLLKREESEVSRGTNYNGKRTSPSETLEGELESEKVDLYYSNGKMKLAIILLLGMKGIRLQKDLVHLVFTHFKHEHWVTQISIAHLSVCYLSRCYQSYSNEANEKKSMEYLINNINNSMLQLQKLGTRTGKGRLHYSANDGSTTGSSSIGANGHKVDEGVINVEVDSARVDASAVTRVVKRILREFVLVLNGNMEDSMIVSLLLKYELWFISRELDGLYRINGNVYKQYVSQMNVGSASSYPLFVEIMIKYLNRGFELPDYVTKGMLNSFLSSKSMSLLNNVFKLFIKIMDTNQNNNVLPDIKTIINLNPATMKISEEERGKYELEAIGNWLELLYKSNFSGSKGVYDPLKLFKIPQIAENYTMVSRYLLGFFKNKSSNLVDKEIIAVKNEHGSVSLEDEEVSKRMAIDMNLMSCVYQLGINDSLIISNLHYKCLKLLLARYVLVNSILTYDSEESTEALGSDDDDDFKDSNSSNGNNDCNTNVNADVNVNGNANVNGNVNADANVNGNLGFISGLKEKDDNRIMNRPLENKLLQQYNSKLRHYLKLILSNVLSTTGDCSNETGKMLVESAHAEGKMEEYVKNVNSVFLSNLIMVMYNIIIKSNIQLMYPLKEVKGFQASGVFIQQYKCLNCILKGYFHGNIYMKLLFEILLQVSKYPEIFDGNLKYFRCVSCNHYYVNYVGLFDSKYEELQLVGSDLIDYNENTVATERNKSVQKDKVVSGEKPVDKGVPIFDKGVPILDKDKNVEKNKSRILVGDNLKSFTHYVNKILIYYVKDQETREYLKMQVLNLVNHLQSPLDYFTTTDSVRNGKLEPENKRLEIYKGLVQRIAKLTIDSRSDGNTSNKTKRGVITGGKGSHNHTNGHNHGINLSHNHSSVMNNGVNGNNHHCHNHGCSHTSDHGNTSTHYRCHSRDHTCHRAHTNSHNHYHSCRHSHSNVYDINSAETRTNILLSSIEDIISKISSKKEMETSNSMEMDEEMSIEMENKLLDYVYYYVVKLIETNESYKKIKSGLKPYREESYDLGLLSDYVMNKHKTMSRQLIHLLSIGLILGEDSHEITSHIPVKREGVVTNSNGMSHANAVVDKGIVISKTNKSDSINIGSNTNGNNSPRGDSRKESNRKLILFMILVNNNRELQELIINHKQTFKLLVSNLQRLKHCRNNCTYFNCDLTLLYYLMELLYVYLRRNCKVRGERKEETKEQKEQEEEQQQEHVGEGDNDEDMESKADEERNNRKHRRVMGEILYSDWFLEKCELILRRKYYYLGYSIETKLYMVALKILYYLFYSLKHDDTRKIDKDKKKHTLGRYYLLLRDIYKCTNNKDDVMIKQIMYKIIRMSNRFDKKRQKVRIREPTDDLEFYLKLLDINHFKLVHYSSNIEKTLNGDCIDSSMVSGCGVHRHCSYGNCNSVYNGNDSGNNEDADDIEDRDDRDCHGYLNGWLIYNKALVFRTFKGGDLGQLRLNLTLYSHNKEDNGGSGYSEDGYRMSGDANENDVQVGGNANGNDGSNSTRSNSTTTSTTTTATVTRANGTTDVDEDLINALECSNSYYYNNVVDALLLDDNSSIGSNYKQTLREEDILISKMTAFSSRLNGSEEVNKNEIICSLMMPDYYKYDLEYLISYVYKLLLIQYYSQRPTNDTSSSTGNGNGTTTVTSVTGANATANASRSSNTANTSNSTNATDNANTANSTTITNTTSTATTETTTTGTTTETTTTATTDTATTTIDTKKRCVPPSSSIPSKRRKYEFDTVHVSMNNVVKLVLCRLAVNRDEPLLIKMMRIINGVNTDIDLKYILYHIRVNRDLDEMIHIISLFNTVGQKRDRKQVERDRRVTELDRLVLKSNMSNLSEEDVREMAGRVNRVLMNSLVDGETQLYKVVKILSNLRKTNRDMFRELYLDNYIAALKSTNWLNRENRINFILTELV</sequence>
<gene>
    <name evidence="2" type="ORF">MACK_001267</name>
</gene>
<organism evidence="2 3">
    <name type="scientific">Theileria orientalis</name>
    <dbReference type="NCBI Taxonomy" id="68886"/>
    <lineage>
        <taxon>Eukaryota</taxon>
        <taxon>Sar</taxon>
        <taxon>Alveolata</taxon>
        <taxon>Apicomplexa</taxon>
        <taxon>Aconoidasida</taxon>
        <taxon>Piroplasmida</taxon>
        <taxon>Theileriidae</taxon>
        <taxon>Theileria</taxon>
    </lineage>
</organism>
<feature type="region of interest" description="Disordered" evidence="1">
    <location>
        <begin position="1437"/>
        <end position="1475"/>
    </location>
</feature>
<protein>
    <submittedName>
        <fullName evidence="2">Uncharacterized protein</fullName>
    </submittedName>
</protein>
<dbReference type="EMBL" id="CP056071">
    <property type="protein sequence ID" value="UKK01914.2"/>
    <property type="molecule type" value="Genomic_DNA"/>
</dbReference>
<name>A0A976MCM3_THEOR</name>
<reference evidence="2" key="1">
    <citation type="submission" date="2022-07" db="EMBL/GenBank/DDBJ databases">
        <title>Evaluation of T. orientalis genome assembly methods using nanopore sequencing and analysis of variation between genomes.</title>
        <authorList>
            <person name="Yam J."/>
            <person name="Micallef M.L."/>
            <person name="Liu M."/>
            <person name="Djordjevic S.P."/>
            <person name="Bogema D.R."/>
            <person name="Jenkins C."/>
        </authorList>
    </citation>
    <scope>NUCLEOTIDE SEQUENCE</scope>
    <source>
        <strain evidence="2">Goon Nure</strain>
    </source>
</reference>
<accession>A0A976MCM3</accession>
<feature type="region of interest" description="Disordered" evidence="1">
    <location>
        <begin position="1901"/>
        <end position="1956"/>
    </location>
</feature>
<feature type="compositionally biased region" description="Acidic residues" evidence="1">
    <location>
        <begin position="700"/>
        <end position="712"/>
    </location>
</feature>
<evidence type="ECO:0000313" key="3">
    <source>
        <dbReference type="Proteomes" id="UP000244811"/>
    </source>
</evidence>
<feature type="region of interest" description="Disordered" evidence="1">
    <location>
        <begin position="1081"/>
        <end position="1128"/>
    </location>
</feature>
<feature type="region of interest" description="Disordered" evidence="1">
    <location>
        <begin position="700"/>
        <end position="726"/>
    </location>
</feature>
<evidence type="ECO:0000256" key="1">
    <source>
        <dbReference type="SAM" id="MobiDB-lite"/>
    </source>
</evidence>